<dbReference type="STRING" id="1123024.GCA_000423625_03031"/>
<comment type="caution">
    <text evidence="2">The sequence shown here is derived from an EMBL/GenBank/DDBJ whole genome shotgun (WGS) entry which is preliminary data.</text>
</comment>
<name>A0A511CYR4_9PSEU</name>
<dbReference type="AlphaFoldDB" id="A0A511CYR4"/>
<accession>A0A511CYR4</accession>
<protein>
    <submittedName>
        <fullName evidence="2">Uncharacterized protein</fullName>
    </submittedName>
</protein>
<keyword evidence="3" id="KW-1185">Reference proteome</keyword>
<organism evidence="2 3">
    <name type="scientific">Pseudonocardia asaccharolytica DSM 44247 = NBRC 16224</name>
    <dbReference type="NCBI Taxonomy" id="1123024"/>
    <lineage>
        <taxon>Bacteria</taxon>
        <taxon>Bacillati</taxon>
        <taxon>Actinomycetota</taxon>
        <taxon>Actinomycetes</taxon>
        <taxon>Pseudonocardiales</taxon>
        <taxon>Pseudonocardiaceae</taxon>
        <taxon>Pseudonocardia</taxon>
    </lineage>
</organism>
<proteinExistence type="predicted"/>
<dbReference type="Proteomes" id="UP000321328">
    <property type="component" value="Unassembled WGS sequence"/>
</dbReference>
<evidence type="ECO:0000313" key="3">
    <source>
        <dbReference type="Proteomes" id="UP000321328"/>
    </source>
</evidence>
<dbReference type="RefSeq" id="WP_028930684.1">
    <property type="nucleotide sequence ID" value="NZ_AUII01000013.1"/>
</dbReference>
<dbReference type="EMBL" id="BJVI01000011">
    <property type="protein sequence ID" value="GEL17700.1"/>
    <property type="molecule type" value="Genomic_DNA"/>
</dbReference>
<sequence>MGSTTRFGLRYPGLGDAPNGPQLAQQLAEDTEGWLARAYPCTSSTRPTGVGEGFLIREADTGSVLIYTGADWVAVGGSGGGGGGGGSSAYASYAATAAQSIPSGADTVVAFGVETAAHALVTRSTQGSGHKFTLGQSGLWAITAVARFVAASSERTFELFTGGGATLAKAGGPGPGLPFTTTLSATRQLSAGTTVRLEAWQDSGGSLALEPNGGNWVHIDFALVG</sequence>
<reference evidence="2 3" key="1">
    <citation type="submission" date="2019-07" db="EMBL/GenBank/DDBJ databases">
        <title>Whole genome shotgun sequence of Pseudonocardia asaccharolytica NBRC 16224.</title>
        <authorList>
            <person name="Hosoyama A."/>
            <person name="Uohara A."/>
            <person name="Ohji S."/>
            <person name="Ichikawa N."/>
        </authorList>
    </citation>
    <scope>NUCLEOTIDE SEQUENCE [LARGE SCALE GENOMIC DNA]</scope>
    <source>
        <strain evidence="2 3">NBRC 16224</strain>
    </source>
</reference>
<evidence type="ECO:0000256" key="1">
    <source>
        <dbReference type="SAM" id="MobiDB-lite"/>
    </source>
</evidence>
<feature type="region of interest" description="Disordered" evidence="1">
    <location>
        <begin position="1"/>
        <end position="20"/>
    </location>
</feature>
<gene>
    <name evidence="2" type="ORF">PA7_15370</name>
</gene>
<evidence type="ECO:0000313" key="2">
    <source>
        <dbReference type="EMBL" id="GEL17700.1"/>
    </source>
</evidence>